<feature type="transmembrane region" description="Helical" evidence="1">
    <location>
        <begin position="7"/>
        <end position="24"/>
    </location>
</feature>
<keyword evidence="1" id="KW-0472">Membrane</keyword>
<name>A0A0F8ZY78_9ZZZZ</name>
<dbReference type="AlphaFoldDB" id="A0A0F8ZY78"/>
<organism evidence="2">
    <name type="scientific">marine sediment metagenome</name>
    <dbReference type="NCBI Taxonomy" id="412755"/>
    <lineage>
        <taxon>unclassified sequences</taxon>
        <taxon>metagenomes</taxon>
        <taxon>ecological metagenomes</taxon>
    </lineage>
</organism>
<gene>
    <name evidence="2" type="ORF">LCGC14_2979420</name>
</gene>
<feature type="non-terminal residue" evidence="2">
    <location>
        <position position="27"/>
    </location>
</feature>
<accession>A0A0F8ZY78</accession>
<evidence type="ECO:0000256" key="1">
    <source>
        <dbReference type="SAM" id="Phobius"/>
    </source>
</evidence>
<protein>
    <submittedName>
        <fullName evidence="2">Uncharacterized protein</fullName>
    </submittedName>
</protein>
<keyword evidence="1" id="KW-1133">Transmembrane helix</keyword>
<sequence>MTKIVKVIKNNRFVVCFLVLVLVIKKF</sequence>
<reference evidence="2" key="1">
    <citation type="journal article" date="2015" name="Nature">
        <title>Complex archaea that bridge the gap between prokaryotes and eukaryotes.</title>
        <authorList>
            <person name="Spang A."/>
            <person name="Saw J.H."/>
            <person name="Jorgensen S.L."/>
            <person name="Zaremba-Niedzwiedzka K."/>
            <person name="Martijn J."/>
            <person name="Lind A.E."/>
            <person name="van Eijk R."/>
            <person name="Schleper C."/>
            <person name="Guy L."/>
            <person name="Ettema T.J."/>
        </authorList>
    </citation>
    <scope>NUCLEOTIDE SEQUENCE</scope>
</reference>
<evidence type="ECO:0000313" key="2">
    <source>
        <dbReference type="EMBL" id="KKK64916.1"/>
    </source>
</evidence>
<proteinExistence type="predicted"/>
<comment type="caution">
    <text evidence="2">The sequence shown here is derived from an EMBL/GenBank/DDBJ whole genome shotgun (WGS) entry which is preliminary data.</text>
</comment>
<keyword evidence="1" id="KW-0812">Transmembrane</keyword>
<dbReference type="EMBL" id="LAZR01060805">
    <property type="protein sequence ID" value="KKK64916.1"/>
    <property type="molecule type" value="Genomic_DNA"/>
</dbReference>